<name>A0A811M4N9_9POAL</name>
<organism evidence="2 3">
    <name type="scientific">Miscanthus lutarioriparius</name>
    <dbReference type="NCBI Taxonomy" id="422564"/>
    <lineage>
        <taxon>Eukaryota</taxon>
        <taxon>Viridiplantae</taxon>
        <taxon>Streptophyta</taxon>
        <taxon>Embryophyta</taxon>
        <taxon>Tracheophyta</taxon>
        <taxon>Spermatophyta</taxon>
        <taxon>Magnoliopsida</taxon>
        <taxon>Liliopsida</taxon>
        <taxon>Poales</taxon>
        <taxon>Poaceae</taxon>
        <taxon>PACMAD clade</taxon>
        <taxon>Panicoideae</taxon>
        <taxon>Andropogonodae</taxon>
        <taxon>Andropogoneae</taxon>
        <taxon>Saccharinae</taxon>
        <taxon>Miscanthus</taxon>
    </lineage>
</organism>
<feature type="compositionally biased region" description="Low complexity" evidence="1">
    <location>
        <begin position="59"/>
        <end position="69"/>
    </location>
</feature>
<accession>A0A811M4N9</accession>
<gene>
    <name evidence="2" type="ORF">NCGR_LOCUS1395</name>
</gene>
<dbReference type="AlphaFoldDB" id="A0A811M4N9"/>
<dbReference type="EMBL" id="CAJGYO010000001">
    <property type="protein sequence ID" value="CAD6203182.1"/>
    <property type="molecule type" value="Genomic_DNA"/>
</dbReference>
<reference evidence="2" key="1">
    <citation type="submission" date="2020-10" db="EMBL/GenBank/DDBJ databases">
        <authorList>
            <person name="Han B."/>
            <person name="Lu T."/>
            <person name="Zhao Q."/>
            <person name="Huang X."/>
            <person name="Zhao Y."/>
        </authorList>
    </citation>
    <scope>NUCLEOTIDE SEQUENCE</scope>
</reference>
<keyword evidence="3" id="KW-1185">Reference proteome</keyword>
<proteinExistence type="predicted"/>
<evidence type="ECO:0000313" key="3">
    <source>
        <dbReference type="Proteomes" id="UP000604825"/>
    </source>
</evidence>
<feature type="compositionally biased region" description="Gly residues" evidence="1">
    <location>
        <begin position="36"/>
        <end position="49"/>
    </location>
</feature>
<evidence type="ECO:0000256" key="1">
    <source>
        <dbReference type="SAM" id="MobiDB-lite"/>
    </source>
</evidence>
<feature type="region of interest" description="Disordered" evidence="1">
    <location>
        <begin position="25"/>
        <end position="69"/>
    </location>
</feature>
<dbReference type="Proteomes" id="UP000604825">
    <property type="component" value="Unassembled WGS sequence"/>
</dbReference>
<sequence>MDGQRKKPHGNPNIRRGSILKEIVKDFIGGSTKNPGGDGSDGGGGGGNDGDNNGKRGSGDAAGAADAAG</sequence>
<evidence type="ECO:0000313" key="2">
    <source>
        <dbReference type="EMBL" id="CAD6203182.1"/>
    </source>
</evidence>
<comment type="caution">
    <text evidence="2">The sequence shown here is derived from an EMBL/GenBank/DDBJ whole genome shotgun (WGS) entry which is preliminary data.</text>
</comment>
<protein>
    <submittedName>
        <fullName evidence="2">Uncharacterized protein</fullName>
    </submittedName>
</protein>